<dbReference type="EMBL" id="CM055736">
    <property type="protein sequence ID" value="KAJ8007442.1"/>
    <property type="molecule type" value="Genomic_DNA"/>
</dbReference>
<keyword evidence="2" id="KW-1185">Reference proteome</keyword>
<comment type="caution">
    <text evidence="1">The sequence shown here is derived from an EMBL/GenBank/DDBJ whole genome shotgun (WGS) entry which is preliminary data.</text>
</comment>
<proteinExistence type="predicted"/>
<reference evidence="1" key="1">
    <citation type="submission" date="2021-05" db="EMBL/GenBank/DDBJ databases">
        <authorList>
            <person name="Pan Q."/>
            <person name="Jouanno E."/>
            <person name="Zahm M."/>
            <person name="Klopp C."/>
            <person name="Cabau C."/>
            <person name="Louis A."/>
            <person name="Berthelot C."/>
            <person name="Parey E."/>
            <person name="Roest Crollius H."/>
            <person name="Montfort J."/>
            <person name="Robinson-Rechavi M."/>
            <person name="Bouchez O."/>
            <person name="Lampietro C."/>
            <person name="Lopez Roques C."/>
            <person name="Donnadieu C."/>
            <person name="Postlethwait J."/>
            <person name="Bobe J."/>
            <person name="Dillon D."/>
            <person name="Chandos A."/>
            <person name="von Hippel F."/>
            <person name="Guiguen Y."/>
        </authorList>
    </citation>
    <scope>NUCLEOTIDE SEQUENCE</scope>
    <source>
        <strain evidence="1">YG-Jan2019</strain>
    </source>
</reference>
<name>A0ACC2GUZ5_DALPE</name>
<accession>A0ACC2GUZ5</accession>
<sequence length="173" mass="19310">MVTFLRYFHQRRAVDLKFIQTSTPSGPDKMRAVVFVLLVAVASAKVYDRCDLARKLKAAGMDGYFGNSLPNWVCLSRWESSYNTMATNRNTDGSTDYGIFQINSRWWCNDGRTPGAKNACGIRCSQLLSDDLTVAINCAKRVVRDPNGIAAWVAWRNHCKGQDLSRYVAGCGV</sequence>
<protein>
    <submittedName>
        <fullName evidence="1">Uncharacterized protein</fullName>
    </submittedName>
</protein>
<gene>
    <name evidence="1" type="ORF">DPEC_G00117540</name>
</gene>
<dbReference type="Proteomes" id="UP001157502">
    <property type="component" value="Chromosome 9"/>
</dbReference>
<evidence type="ECO:0000313" key="1">
    <source>
        <dbReference type="EMBL" id="KAJ8007442.1"/>
    </source>
</evidence>
<organism evidence="1 2">
    <name type="scientific">Dallia pectoralis</name>
    <name type="common">Alaska blackfish</name>
    <dbReference type="NCBI Taxonomy" id="75939"/>
    <lineage>
        <taxon>Eukaryota</taxon>
        <taxon>Metazoa</taxon>
        <taxon>Chordata</taxon>
        <taxon>Craniata</taxon>
        <taxon>Vertebrata</taxon>
        <taxon>Euteleostomi</taxon>
        <taxon>Actinopterygii</taxon>
        <taxon>Neopterygii</taxon>
        <taxon>Teleostei</taxon>
        <taxon>Protacanthopterygii</taxon>
        <taxon>Esociformes</taxon>
        <taxon>Umbridae</taxon>
        <taxon>Dallia</taxon>
    </lineage>
</organism>
<evidence type="ECO:0000313" key="2">
    <source>
        <dbReference type="Proteomes" id="UP001157502"/>
    </source>
</evidence>